<dbReference type="PANTHER" id="PTHR37984">
    <property type="entry name" value="PROTEIN CBG26694"/>
    <property type="match status" value="1"/>
</dbReference>
<evidence type="ECO:0000256" key="1">
    <source>
        <dbReference type="ARBA" id="ARBA00022842"/>
    </source>
</evidence>
<reference evidence="5 6" key="1">
    <citation type="submission" date="2020-06" db="EMBL/GenBank/DDBJ databases">
        <authorList>
            <person name="Li R."/>
            <person name="Bekaert M."/>
        </authorList>
    </citation>
    <scope>NUCLEOTIDE SEQUENCE [LARGE SCALE GENOMIC DNA]</scope>
    <source>
        <strain evidence="6">wild</strain>
    </source>
</reference>
<dbReference type="FunFam" id="3.10.10.10:FF:000003">
    <property type="entry name" value="Retrovirus-related Pol polyprotein from transposon 297-like Protein"/>
    <property type="match status" value="1"/>
</dbReference>
<dbReference type="AlphaFoldDB" id="A0A6J8ACF3"/>
<dbReference type="PROSITE" id="PS00141">
    <property type="entry name" value="ASP_PROTEASE"/>
    <property type="match status" value="1"/>
</dbReference>
<dbReference type="GO" id="GO:0006508">
    <property type="term" value="P:proteolysis"/>
    <property type="evidence" value="ECO:0007669"/>
    <property type="project" value="InterPro"/>
</dbReference>
<dbReference type="InterPro" id="IPR043502">
    <property type="entry name" value="DNA/RNA_pol_sf"/>
</dbReference>
<proteinExistence type="predicted"/>
<feature type="domain" description="Reverse transcriptase" evidence="4">
    <location>
        <begin position="408"/>
        <end position="587"/>
    </location>
</feature>
<organism evidence="5 6">
    <name type="scientific">Mytilus coruscus</name>
    <name type="common">Sea mussel</name>
    <dbReference type="NCBI Taxonomy" id="42192"/>
    <lineage>
        <taxon>Eukaryota</taxon>
        <taxon>Metazoa</taxon>
        <taxon>Spiralia</taxon>
        <taxon>Lophotrochozoa</taxon>
        <taxon>Mollusca</taxon>
        <taxon>Bivalvia</taxon>
        <taxon>Autobranchia</taxon>
        <taxon>Pteriomorphia</taxon>
        <taxon>Mytilida</taxon>
        <taxon>Mytiloidea</taxon>
        <taxon>Mytilidae</taxon>
        <taxon>Mytilinae</taxon>
        <taxon>Mytilus</taxon>
    </lineage>
</organism>
<dbReference type="GO" id="GO:0003723">
    <property type="term" value="F:RNA binding"/>
    <property type="evidence" value="ECO:0007669"/>
    <property type="project" value="UniProtKB-KW"/>
</dbReference>
<dbReference type="InterPro" id="IPR001969">
    <property type="entry name" value="Aspartic_peptidase_AS"/>
</dbReference>
<dbReference type="Gene3D" id="3.10.10.10">
    <property type="entry name" value="HIV Type 1 Reverse Transcriptase, subunit A, domain 1"/>
    <property type="match status" value="1"/>
</dbReference>
<dbReference type="SUPFAM" id="SSF56672">
    <property type="entry name" value="DNA/RNA polymerases"/>
    <property type="match status" value="1"/>
</dbReference>
<evidence type="ECO:0000256" key="3">
    <source>
        <dbReference type="ARBA" id="ARBA00022908"/>
    </source>
</evidence>
<dbReference type="Gene3D" id="2.40.70.10">
    <property type="entry name" value="Acid Proteases"/>
    <property type="match status" value="1"/>
</dbReference>
<dbReference type="CDD" id="cd01647">
    <property type="entry name" value="RT_LTR"/>
    <property type="match status" value="1"/>
</dbReference>
<evidence type="ECO:0000313" key="5">
    <source>
        <dbReference type="EMBL" id="CAC5365217.1"/>
    </source>
</evidence>
<keyword evidence="2" id="KW-0694">RNA-binding</keyword>
<dbReference type="GO" id="GO:0015074">
    <property type="term" value="P:DNA integration"/>
    <property type="evidence" value="ECO:0007669"/>
    <property type="project" value="UniProtKB-KW"/>
</dbReference>
<dbReference type="PANTHER" id="PTHR37984:SF11">
    <property type="entry name" value="INTEGRASE CATALYTIC DOMAIN-CONTAINING PROTEIN"/>
    <property type="match status" value="1"/>
</dbReference>
<evidence type="ECO:0000256" key="2">
    <source>
        <dbReference type="ARBA" id="ARBA00022884"/>
    </source>
</evidence>
<sequence>MASALPVFPPFSVHESAADQRWKKWTKRLQNLLVGMNIKDKVRQRALLLHYAGEEAKQKTDETIDAFHTKLRHLSVNCEFTDDNREVKSQIVQGCSSSRLRRKALREDMTLEQLLLSARALELSEKQANEIEHKDEKLETNALHKKRNVRRNQPRYLQDKRPEQRVNRNNKCRNCGGEFPHRGNVLLKENPAIFVRSLTTSRRCVGQKRNTNTKRSVNTLENSDFENNFECQSKIDSSSDDEYVFGLQTESTKGTVNSIKRDQPRICVKINESNINVLIDTGSSINVIDEDTYNRMKRKTKTDSYKDQSFRIWISSKFRFRTSGNLLCYDTSLELQIIPQISRLSTGNKHELLCEQYKDIFHGLGKLKDTQVKIHIDNTVKPIVQPHRRIPFHVRKQVEAELERLERLDIIERVHGPTPWVSPIVVAPKPKSPGEIRICVDMRLPNQAIQRERHITPTIDDLIVDLNGAKVFSKLDLLNGYHQLELTQESRNITTFTTHVGLRRYKRLSFGVTSAAEIFQNTLSTALEGLDGVRNISDDIIVFGASQDEHDTRLAALFQRIHENGLTLNKKKCEFNKDSLEFYGHIFSSKGISADPRKVDAIRNTNIPADISEVRSFLAMTNYVGRFIPEYSTITEPLRRLTKQGVTWTWTSEQQQSFDALKQELMNNRIMAYFDPRKATVLIVDASPVGVGALLTQDGKVNAYASRALSDVENDTVRQSEKD</sequence>
<accession>A0A6J8ACF3</accession>
<dbReference type="FunFam" id="3.30.70.270:FF:000026">
    <property type="entry name" value="Transposon Ty3-G Gag-Pol polyprotein"/>
    <property type="match status" value="1"/>
</dbReference>
<dbReference type="Pfam" id="PF17919">
    <property type="entry name" value="RT_RNaseH_2"/>
    <property type="match status" value="1"/>
</dbReference>
<dbReference type="Gene3D" id="3.30.70.270">
    <property type="match status" value="2"/>
</dbReference>
<dbReference type="InterPro" id="IPR041577">
    <property type="entry name" value="RT_RNaseH_2"/>
</dbReference>
<dbReference type="InterPro" id="IPR021109">
    <property type="entry name" value="Peptidase_aspartic_dom_sf"/>
</dbReference>
<dbReference type="CDD" id="cd00303">
    <property type="entry name" value="retropepsin_like"/>
    <property type="match status" value="1"/>
</dbReference>
<dbReference type="GO" id="GO:0004190">
    <property type="term" value="F:aspartic-type endopeptidase activity"/>
    <property type="evidence" value="ECO:0007669"/>
    <property type="project" value="InterPro"/>
</dbReference>
<dbReference type="Proteomes" id="UP000507470">
    <property type="component" value="Unassembled WGS sequence"/>
</dbReference>
<keyword evidence="1" id="KW-0460">Magnesium</keyword>
<protein>
    <recommendedName>
        <fullName evidence="4">Reverse transcriptase domain-containing protein</fullName>
    </recommendedName>
</protein>
<dbReference type="InterPro" id="IPR043128">
    <property type="entry name" value="Rev_trsase/Diguanyl_cyclase"/>
</dbReference>
<gene>
    <name evidence="5" type="ORF">MCOR_5977</name>
</gene>
<dbReference type="InterPro" id="IPR050951">
    <property type="entry name" value="Retrovirus_Pol_polyprotein"/>
</dbReference>
<dbReference type="SUPFAM" id="SSF50630">
    <property type="entry name" value="Acid proteases"/>
    <property type="match status" value="1"/>
</dbReference>
<name>A0A6J8ACF3_MYTCO</name>
<dbReference type="Pfam" id="PF00078">
    <property type="entry name" value="RVT_1"/>
    <property type="match status" value="1"/>
</dbReference>
<dbReference type="EMBL" id="CACVKT020001100">
    <property type="protein sequence ID" value="CAC5365217.1"/>
    <property type="molecule type" value="Genomic_DNA"/>
</dbReference>
<dbReference type="InterPro" id="IPR000477">
    <property type="entry name" value="RT_dom"/>
</dbReference>
<evidence type="ECO:0000313" key="6">
    <source>
        <dbReference type="Proteomes" id="UP000507470"/>
    </source>
</evidence>
<keyword evidence="6" id="KW-1185">Reference proteome</keyword>
<keyword evidence="3" id="KW-0229">DNA integration</keyword>
<dbReference type="PROSITE" id="PS50878">
    <property type="entry name" value="RT_POL"/>
    <property type="match status" value="1"/>
</dbReference>
<evidence type="ECO:0000259" key="4">
    <source>
        <dbReference type="PROSITE" id="PS50878"/>
    </source>
</evidence>
<dbReference type="OrthoDB" id="10068383at2759"/>